<proteinExistence type="predicted"/>
<feature type="region of interest" description="Disordered" evidence="1">
    <location>
        <begin position="41"/>
        <end position="62"/>
    </location>
</feature>
<feature type="compositionally biased region" description="Basic and acidic residues" evidence="1">
    <location>
        <begin position="47"/>
        <end position="60"/>
    </location>
</feature>
<sequence length="145" mass="15959">MTPATRINVSSPRSEAARDVSCATEKRGRFGALGIAGFVRSPQKRSPIRDASEREEHKSVSEVYCATPDQGSRVTVPFEMASEWRFLVHGIWSADMIGPVAVFRLLAQVRLLAMSGKTVRVVTRGAARTRWVSLGRVNAYDPLSI</sequence>
<evidence type="ECO:0000313" key="3">
    <source>
        <dbReference type="Proteomes" id="UP000321635"/>
    </source>
</evidence>
<accession>A0A511X6A4</accession>
<dbReference type="AlphaFoldDB" id="A0A511X6A4"/>
<dbReference type="EMBL" id="BJYF01000001">
    <property type="protein sequence ID" value="GEN58474.1"/>
    <property type="molecule type" value="Genomic_DNA"/>
</dbReference>
<protein>
    <submittedName>
        <fullName evidence="2">Uncharacterized protein</fullName>
    </submittedName>
</protein>
<keyword evidence="3" id="KW-1185">Reference proteome</keyword>
<evidence type="ECO:0000256" key="1">
    <source>
        <dbReference type="SAM" id="MobiDB-lite"/>
    </source>
</evidence>
<organism evidence="2 3">
    <name type="scientific">Acetobacter nitrogenifigens DSM 23921 = NBRC 105050</name>
    <dbReference type="NCBI Taxonomy" id="1120919"/>
    <lineage>
        <taxon>Bacteria</taxon>
        <taxon>Pseudomonadati</taxon>
        <taxon>Pseudomonadota</taxon>
        <taxon>Alphaproteobacteria</taxon>
        <taxon>Acetobacterales</taxon>
        <taxon>Acetobacteraceae</taxon>
        <taxon>Acetobacter</taxon>
    </lineage>
</organism>
<gene>
    <name evidence="2" type="ORF">ANI02nite_03580</name>
</gene>
<reference evidence="2 3" key="1">
    <citation type="submission" date="2019-07" db="EMBL/GenBank/DDBJ databases">
        <title>Whole genome shotgun sequence of Acetobacter nitrogenifigens NBRC 105050.</title>
        <authorList>
            <person name="Hosoyama A."/>
            <person name="Uohara A."/>
            <person name="Ohji S."/>
            <person name="Ichikawa N."/>
        </authorList>
    </citation>
    <scope>NUCLEOTIDE SEQUENCE [LARGE SCALE GENOMIC DNA]</scope>
    <source>
        <strain evidence="2 3">NBRC 105050</strain>
    </source>
</reference>
<evidence type="ECO:0000313" key="2">
    <source>
        <dbReference type="EMBL" id="GEN58474.1"/>
    </source>
</evidence>
<dbReference type="Proteomes" id="UP000321635">
    <property type="component" value="Unassembled WGS sequence"/>
</dbReference>
<name>A0A511X6A4_9PROT</name>
<feature type="region of interest" description="Disordered" evidence="1">
    <location>
        <begin position="1"/>
        <end position="20"/>
    </location>
</feature>
<comment type="caution">
    <text evidence="2">The sequence shown here is derived from an EMBL/GenBank/DDBJ whole genome shotgun (WGS) entry which is preliminary data.</text>
</comment>
<feature type="compositionally biased region" description="Polar residues" evidence="1">
    <location>
        <begin position="1"/>
        <end position="13"/>
    </location>
</feature>